<dbReference type="InterPro" id="IPR020846">
    <property type="entry name" value="MFS_dom"/>
</dbReference>
<feature type="transmembrane region" description="Helical" evidence="1">
    <location>
        <begin position="114"/>
        <end position="139"/>
    </location>
</feature>
<dbReference type="PROSITE" id="PS50850">
    <property type="entry name" value="MFS"/>
    <property type="match status" value="1"/>
</dbReference>
<dbReference type="Pfam" id="PF07690">
    <property type="entry name" value="MFS_1"/>
    <property type="match status" value="1"/>
</dbReference>
<keyword evidence="1" id="KW-0812">Transmembrane</keyword>
<dbReference type="AlphaFoldDB" id="A0A382E5Y2"/>
<keyword evidence="1" id="KW-0472">Membrane</keyword>
<protein>
    <recommendedName>
        <fullName evidence="2">Major facilitator superfamily (MFS) profile domain-containing protein</fullName>
    </recommendedName>
</protein>
<evidence type="ECO:0000256" key="1">
    <source>
        <dbReference type="SAM" id="Phobius"/>
    </source>
</evidence>
<reference evidence="3" key="1">
    <citation type="submission" date="2018-05" db="EMBL/GenBank/DDBJ databases">
        <authorList>
            <person name="Lanie J.A."/>
            <person name="Ng W.-L."/>
            <person name="Kazmierczak K.M."/>
            <person name="Andrzejewski T.M."/>
            <person name="Davidsen T.M."/>
            <person name="Wayne K.J."/>
            <person name="Tettelin H."/>
            <person name="Glass J.I."/>
            <person name="Rusch D."/>
            <person name="Podicherti R."/>
            <person name="Tsui H.-C.T."/>
            <person name="Winkler M.E."/>
        </authorList>
    </citation>
    <scope>NUCLEOTIDE SEQUENCE</scope>
</reference>
<name>A0A382E5Y2_9ZZZZ</name>
<proteinExistence type="predicted"/>
<gene>
    <name evidence="3" type="ORF">METZ01_LOCUS198388</name>
</gene>
<dbReference type="EMBL" id="UINC01042635">
    <property type="protein sequence ID" value="SVB45534.1"/>
    <property type="molecule type" value="Genomic_DNA"/>
</dbReference>
<accession>A0A382E5Y2</accession>
<dbReference type="PANTHER" id="PTHR11360:SF284">
    <property type="entry name" value="EG:103B4.3 PROTEIN-RELATED"/>
    <property type="match status" value="1"/>
</dbReference>
<feature type="non-terminal residue" evidence="3">
    <location>
        <position position="150"/>
    </location>
</feature>
<organism evidence="3">
    <name type="scientific">marine metagenome</name>
    <dbReference type="NCBI Taxonomy" id="408172"/>
    <lineage>
        <taxon>unclassified sequences</taxon>
        <taxon>metagenomes</taxon>
        <taxon>ecological metagenomes</taxon>
    </lineage>
</organism>
<dbReference type="SUPFAM" id="SSF103473">
    <property type="entry name" value="MFS general substrate transporter"/>
    <property type="match status" value="1"/>
</dbReference>
<dbReference type="InterPro" id="IPR050327">
    <property type="entry name" value="Proton-linked_MCT"/>
</dbReference>
<feature type="domain" description="Major facilitator superfamily (MFS) profile" evidence="2">
    <location>
        <begin position="26"/>
        <end position="150"/>
    </location>
</feature>
<keyword evidence="1" id="KW-1133">Transmembrane helix</keyword>
<dbReference type="PANTHER" id="PTHR11360">
    <property type="entry name" value="MONOCARBOXYLATE TRANSPORTER"/>
    <property type="match status" value="1"/>
</dbReference>
<dbReference type="GO" id="GO:0022857">
    <property type="term" value="F:transmembrane transporter activity"/>
    <property type="evidence" value="ECO:0007669"/>
    <property type="project" value="InterPro"/>
</dbReference>
<feature type="transmembrane region" description="Helical" evidence="1">
    <location>
        <begin position="60"/>
        <end position="84"/>
    </location>
</feature>
<sequence>MGSFSRLKLGMFFSWRLSLFYGWWLVILTLFLNAITGVPVFGAVGVWIDALETDFGWSRTQLALAFSLGTLEGSIVGPVVGILVDRIGARRVVVIGVTIIGVGFLILSQTRGLWMFYVAYAVIMLGASGGGWLPMMTVINNWFDRKRSLA</sequence>
<evidence type="ECO:0000259" key="2">
    <source>
        <dbReference type="PROSITE" id="PS50850"/>
    </source>
</evidence>
<dbReference type="InterPro" id="IPR036259">
    <property type="entry name" value="MFS_trans_sf"/>
</dbReference>
<evidence type="ECO:0000313" key="3">
    <source>
        <dbReference type="EMBL" id="SVB45534.1"/>
    </source>
</evidence>
<dbReference type="InterPro" id="IPR011701">
    <property type="entry name" value="MFS"/>
</dbReference>
<feature type="transmembrane region" description="Helical" evidence="1">
    <location>
        <begin position="21"/>
        <end position="48"/>
    </location>
</feature>
<dbReference type="Gene3D" id="1.20.1250.20">
    <property type="entry name" value="MFS general substrate transporter like domains"/>
    <property type="match status" value="1"/>
</dbReference>
<feature type="transmembrane region" description="Helical" evidence="1">
    <location>
        <begin position="91"/>
        <end position="108"/>
    </location>
</feature>